<evidence type="ECO:0000313" key="8">
    <source>
        <dbReference type="EMBL" id="CAG5121646.1"/>
    </source>
</evidence>
<feature type="binding site" evidence="6">
    <location>
        <begin position="141"/>
        <end position="149"/>
    </location>
    <ligand>
        <name>ATP</name>
        <dbReference type="ChEBI" id="CHEBI:30616"/>
    </ligand>
</feature>
<evidence type="ECO:0000313" key="9">
    <source>
        <dbReference type="Proteomes" id="UP000678393"/>
    </source>
</evidence>
<feature type="binding site" evidence="6">
    <location>
        <position position="54"/>
    </location>
    <ligand>
        <name>substrate</name>
    </ligand>
</feature>
<dbReference type="GO" id="GO:0046872">
    <property type="term" value="F:metal ion binding"/>
    <property type="evidence" value="ECO:0007669"/>
    <property type="project" value="UniProtKB-KW"/>
</dbReference>
<evidence type="ECO:0000256" key="2">
    <source>
        <dbReference type="ARBA" id="ARBA00022741"/>
    </source>
</evidence>
<dbReference type="EC" id="6.3.3.2" evidence="5 7"/>
<dbReference type="GO" id="GO:0030272">
    <property type="term" value="F:5-formyltetrahydrofolate cyclo-ligase activity"/>
    <property type="evidence" value="ECO:0007669"/>
    <property type="project" value="UniProtKB-EC"/>
</dbReference>
<evidence type="ECO:0000256" key="3">
    <source>
        <dbReference type="ARBA" id="ARBA00022840"/>
    </source>
</evidence>
<protein>
    <recommendedName>
        <fullName evidence="5 7">5-formyltetrahydrofolate cyclo-ligase</fullName>
        <ecNumber evidence="5 7">6.3.3.2</ecNumber>
    </recommendedName>
</protein>
<dbReference type="EMBL" id="CAJHNH020001132">
    <property type="protein sequence ID" value="CAG5121646.1"/>
    <property type="molecule type" value="Genomic_DNA"/>
</dbReference>
<evidence type="ECO:0000256" key="4">
    <source>
        <dbReference type="ARBA" id="ARBA00036539"/>
    </source>
</evidence>
<reference evidence="8" key="1">
    <citation type="submission" date="2021-04" db="EMBL/GenBank/DDBJ databases">
        <authorList>
            <consortium name="Molecular Ecology Group"/>
        </authorList>
    </citation>
    <scope>NUCLEOTIDE SEQUENCE</scope>
</reference>
<dbReference type="NCBIfam" id="TIGR02727">
    <property type="entry name" value="MTHFS_bact"/>
    <property type="match status" value="1"/>
</dbReference>
<proteinExistence type="inferred from homology"/>
<dbReference type="Pfam" id="PF01812">
    <property type="entry name" value="5-FTHF_cyc-lig"/>
    <property type="match status" value="1"/>
</dbReference>
<keyword evidence="3 6" id="KW-0067">ATP-binding</keyword>
<dbReference type="GO" id="GO:0035999">
    <property type="term" value="P:tetrahydrofolate interconversion"/>
    <property type="evidence" value="ECO:0007669"/>
    <property type="project" value="TreeGrafter"/>
</dbReference>
<evidence type="ECO:0000256" key="5">
    <source>
        <dbReference type="ARBA" id="ARBA00038966"/>
    </source>
</evidence>
<dbReference type="PIRSF" id="PIRSF006806">
    <property type="entry name" value="FTHF_cligase"/>
    <property type="match status" value="1"/>
</dbReference>
<keyword evidence="9" id="KW-1185">Reference proteome</keyword>
<dbReference type="GO" id="GO:0005739">
    <property type="term" value="C:mitochondrion"/>
    <property type="evidence" value="ECO:0007669"/>
    <property type="project" value="TreeGrafter"/>
</dbReference>
<evidence type="ECO:0000256" key="6">
    <source>
        <dbReference type="PIRSR" id="PIRSR006806-1"/>
    </source>
</evidence>
<feature type="binding site" evidence="6">
    <location>
        <position position="59"/>
    </location>
    <ligand>
        <name>substrate</name>
    </ligand>
</feature>
<dbReference type="InterPro" id="IPR037171">
    <property type="entry name" value="NagB/RpiA_transferase-like"/>
</dbReference>
<dbReference type="PANTHER" id="PTHR23407:SF1">
    <property type="entry name" value="5-FORMYLTETRAHYDROFOLATE CYCLO-LIGASE"/>
    <property type="match status" value="1"/>
</dbReference>
<accession>A0A8S3Z4J6</accession>
<dbReference type="SUPFAM" id="SSF100950">
    <property type="entry name" value="NagB/RpiA/CoA transferase-like"/>
    <property type="match status" value="1"/>
</dbReference>
<dbReference type="GO" id="GO:0009396">
    <property type="term" value="P:folic acid-containing compound biosynthetic process"/>
    <property type="evidence" value="ECO:0007669"/>
    <property type="project" value="TreeGrafter"/>
</dbReference>
<evidence type="ECO:0000256" key="7">
    <source>
        <dbReference type="RuleBase" id="RU361279"/>
    </source>
</evidence>
<dbReference type="OrthoDB" id="2015992at2759"/>
<dbReference type="Proteomes" id="UP000678393">
    <property type="component" value="Unassembled WGS sequence"/>
</dbReference>
<dbReference type="FunFam" id="3.40.50.10420:FF:000007">
    <property type="entry name" value="5-formyltetrahydrofolate cyclo-ligase"/>
    <property type="match status" value="1"/>
</dbReference>
<dbReference type="PANTHER" id="PTHR23407">
    <property type="entry name" value="ATPASE INHIBITOR/5-FORMYLTETRAHYDROFOLATE CYCLO-LIGASE"/>
    <property type="match status" value="1"/>
</dbReference>
<keyword evidence="7" id="KW-0460">Magnesium</keyword>
<organism evidence="8 9">
    <name type="scientific">Candidula unifasciata</name>
    <dbReference type="NCBI Taxonomy" id="100452"/>
    <lineage>
        <taxon>Eukaryota</taxon>
        <taxon>Metazoa</taxon>
        <taxon>Spiralia</taxon>
        <taxon>Lophotrochozoa</taxon>
        <taxon>Mollusca</taxon>
        <taxon>Gastropoda</taxon>
        <taxon>Heterobranchia</taxon>
        <taxon>Euthyneura</taxon>
        <taxon>Panpulmonata</taxon>
        <taxon>Eupulmonata</taxon>
        <taxon>Stylommatophora</taxon>
        <taxon>Helicina</taxon>
        <taxon>Helicoidea</taxon>
        <taxon>Geomitridae</taxon>
        <taxon>Candidula</taxon>
    </lineage>
</organism>
<comment type="catalytic activity">
    <reaction evidence="4 7">
        <text>(6S)-5-formyl-5,6,7,8-tetrahydrofolate + ATP = (6R)-5,10-methenyltetrahydrofolate + ADP + phosphate</text>
        <dbReference type="Rhea" id="RHEA:10488"/>
        <dbReference type="ChEBI" id="CHEBI:30616"/>
        <dbReference type="ChEBI" id="CHEBI:43474"/>
        <dbReference type="ChEBI" id="CHEBI:57455"/>
        <dbReference type="ChEBI" id="CHEBI:57457"/>
        <dbReference type="ChEBI" id="CHEBI:456216"/>
        <dbReference type="EC" id="6.3.3.2"/>
    </reaction>
</comment>
<comment type="caution">
    <text evidence="8">The sequence shown here is derived from an EMBL/GenBank/DDBJ whole genome shotgun (WGS) entry which is preliminary data.</text>
</comment>
<dbReference type="Gene3D" id="3.40.50.10420">
    <property type="entry name" value="NagB/RpiA/CoA transferase-like"/>
    <property type="match status" value="1"/>
</dbReference>
<name>A0A8S3Z4J6_9EUPU</name>
<comment type="similarity">
    <text evidence="1 7">Belongs to the 5-formyltetrahydrofolate cyclo-ligase family.</text>
</comment>
<keyword evidence="7" id="KW-0479">Metal-binding</keyword>
<sequence length="206" mass="23246">MASVKQAKSVLRQQIKQTLKSLSQHDKDMQSAIIHHKVLASDVYKSSQRISIFLPINDEVNTLPILKSMLESGKQCFIPHCQGQDMIMVPLESWEAFEKLPSNSWGIKQPTEFDASQDAINSGGLDLVFMPGLAFTQRGARLGRGKGYYDKYLRKCADAGRMPYTEALIFRQQVIDDIPTQDHDILIDSLIYPTQQDLEAFSHSSK</sequence>
<comment type="cofactor">
    <cofactor evidence="7">
        <name>Mg(2+)</name>
        <dbReference type="ChEBI" id="CHEBI:18420"/>
    </cofactor>
</comment>
<evidence type="ECO:0000256" key="1">
    <source>
        <dbReference type="ARBA" id="ARBA00010638"/>
    </source>
</evidence>
<dbReference type="InterPro" id="IPR024185">
    <property type="entry name" value="FTHF_cligase-like_sf"/>
</dbReference>
<dbReference type="AlphaFoldDB" id="A0A8S3Z4J6"/>
<dbReference type="GO" id="GO:0005524">
    <property type="term" value="F:ATP binding"/>
    <property type="evidence" value="ECO:0007669"/>
    <property type="project" value="UniProtKB-KW"/>
</dbReference>
<keyword evidence="2 6" id="KW-0547">Nucleotide-binding</keyword>
<gene>
    <name evidence="8" type="ORF">CUNI_LOCUS7204</name>
</gene>
<dbReference type="InterPro" id="IPR002698">
    <property type="entry name" value="FTHF_cligase"/>
</dbReference>
<feature type="binding site" evidence="6">
    <location>
        <begin position="8"/>
        <end position="12"/>
    </location>
    <ligand>
        <name>ATP</name>
        <dbReference type="ChEBI" id="CHEBI:30616"/>
    </ligand>
</feature>